<accession>A0A7D9HHF3</accession>
<dbReference type="OrthoDB" id="5985771at2759"/>
<organism evidence="2 3">
    <name type="scientific">Paramuricea clavata</name>
    <name type="common">Red gorgonian</name>
    <name type="synonym">Violescent sea-whip</name>
    <dbReference type="NCBI Taxonomy" id="317549"/>
    <lineage>
        <taxon>Eukaryota</taxon>
        <taxon>Metazoa</taxon>
        <taxon>Cnidaria</taxon>
        <taxon>Anthozoa</taxon>
        <taxon>Octocorallia</taxon>
        <taxon>Malacalcyonacea</taxon>
        <taxon>Plexauridae</taxon>
        <taxon>Paramuricea</taxon>
    </lineage>
</organism>
<reference evidence="2" key="1">
    <citation type="submission" date="2020-04" db="EMBL/GenBank/DDBJ databases">
        <authorList>
            <person name="Alioto T."/>
            <person name="Alioto T."/>
            <person name="Gomez Garrido J."/>
        </authorList>
    </citation>
    <scope>NUCLEOTIDE SEQUENCE</scope>
    <source>
        <strain evidence="2">A484AB</strain>
    </source>
</reference>
<dbReference type="EMBL" id="CACRXK020000797">
    <property type="protein sequence ID" value="CAB3984882.1"/>
    <property type="molecule type" value="Genomic_DNA"/>
</dbReference>
<name>A0A7D9HHF3_PARCT</name>
<comment type="caution">
    <text evidence="2">The sequence shown here is derived from an EMBL/GenBank/DDBJ whole genome shotgun (WGS) entry which is preliminary data.</text>
</comment>
<keyword evidence="3" id="KW-1185">Reference proteome</keyword>
<evidence type="ECO:0000256" key="1">
    <source>
        <dbReference type="SAM" id="MobiDB-lite"/>
    </source>
</evidence>
<proteinExistence type="predicted"/>
<evidence type="ECO:0000313" key="3">
    <source>
        <dbReference type="Proteomes" id="UP001152795"/>
    </source>
</evidence>
<sequence>MPRLTRNSMETSTSNNIANTSSARPPSSTSSPVTSSHVSAMQTSNAGSLPVANIVNDVVQALQGSLEGLVQSAIDARLSVSSTAAVANNAGQFSSRPANNLAENAPPNNLESQTANYETVHPADGMVSGVNAHLSDARGRLVPSFINTFATPSSSLVWSGNSSSSPSLALATGSVPYYCNPNASSGISLPQSSGVSSFIVGPGYAPIPAKTVGAITAGKYINLADLLPENSYAVDESNEPHLLLDGRLVLTGMIKKPRKEIVDIVSWVEAFSIYALIGPSESYTPLAKCSLTRNRIVLNIYYTN</sequence>
<protein>
    <submittedName>
        <fullName evidence="2">Uncharacterized protein</fullName>
    </submittedName>
</protein>
<gene>
    <name evidence="2" type="ORF">PACLA_8A046664</name>
</gene>
<dbReference type="Proteomes" id="UP001152795">
    <property type="component" value="Unassembled WGS sequence"/>
</dbReference>
<feature type="compositionally biased region" description="Low complexity" evidence="1">
    <location>
        <begin position="11"/>
        <end position="40"/>
    </location>
</feature>
<dbReference type="AlphaFoldDB" id="A0A7D9HHF3"/>
<feature type="compositionally biased region" description="Polar residues" evidence="1">
    <location>
        <begin position="1"/>
        <end position="10"/>
    </location>
</feature>
<feature type="region of interest" description="Disordered" evidence="1">
    <location>
        <begin position="1"/>
        <end position="41"/>
    </location>
</feature>
<evidence type="ECO:0000313" key="2">
    <source>
        <dbReference type="EMBL" id="CAB3984882.1"/>
    </source>
</evidence>